<dbReference type="EMBL" id="ML170165">
    <property type="protein sequence ID" value="TDL24948.1"/>
    <property type="molecule type" value="Genomic_DNA"/>
</dbReference>
<evidence type="ECO:0000313" key="3">
    <source>
        <dbReference type="Proteomes" id="UP000294933"/>
    </source>
</evidence>
<proteinExistence type="predicted"/>
<reference evidence="2 3" key="1">
    <citation type="submission" date="2018-06" db="EMBL/GenBank/DDBJ databases">
        <title>A transcriptomic atlas of mushroom development highlights an independent origin of complex multicellularity.</title>
        <authorList>
            <consortium name="DOE Joint Genome Institute"/>
            <person name="Krizsan K."/>
            <person name="Almasi E."/>
            <person name="Merenyi Z."/>
            <person name="Sahu N."/>
            <person name="Viragh M."/>
            <person name="Koszo T."/>
            <person name="Mondo S."/>
            <person name="Kiss B."/>
            <person name="Balint B."/>
            <person name="Kues U."/>
            <person name="Barry K."/>
            <person name="Hegedus J.C."/>
            <person name="Henrissat B."/>
            <person name="Johnson J."/>
            <person name="Lipzen A."/>
            <person name="Ohm R."/>
            <person name="Nagy I."/>
            <person name="Pangilinan J."/>
            <person name="Yan J."/>
            <person name="Xiong Y."/>
            <person name="Grigoriev I.V."/>
            <person name="Hibbett D.S."/>
            <person name="Nagy L.G."/>
        </authorList>
    </citation>
    <scope>NUCLEOTIDE SEQUENCE [LARGE SCALE GENOMIC DNA]</scope>
    <source>
        <strain evidence="2 3">SZMC22713</strain>
    </source>
</reference>
<dbReference type="AlphaFoldDB" id="A0A4Y7QCI8"/>
<dbReference type="Proteomes" id="UP000294933">
    <property type="component" value="Unassembled WGS sequence"/>
</dbReference>
<feature type="compositionally biased region" description="Low complexity" evidence="1">
    <location>
        <begin position="67"/>
        <end position="84"/>
    </location>
</feature>
<name>A0A4Y7QCI8_9AGAM</name>
<accession>A0A4Y7QCI8</accession>
<feature type="region of interest" description="Disordered" evidence="1">
    <location>
        <begin position="1"/>
        <end position="25"/>
    </location>
</feature>
<sequence>MRHTLSSIHNLTPQEKEKQPATLKVKMEGKEKWWSIGRIPRKMARRRFYRNLPNLNPPRRETPANVHTHLTPASSSATAHSSKSPRQSQHLVPLRSDQIRHH</sequence>
<gene>
    <name evidence="2" type="ORF">BD410DRAFT_69138</name>
</gene>
<feature type="region of interest" description="Disordered" evidence="1">
    <location>
        <begin position="50"/>
        <end position="102"/>
    </location>
</feature>
<organism evidence="2 3">
    <name type="scientific">Rickenella mellea</name>
    <dbReference type="NCBI Taxonomy" id="50990"/>
    <lineage>
        <taxon>Eukaryota</taxon>
        <taxon>Fungi</taxon>
        <taxon>Dikarya</taxon>
        <taxon>Basidiomycota</taxon>
        <taxon>Agaricomycotina</taxon>
        <taxon>Agaricomycetes</taxon>
        <taxon>Hymenochaetales</taxon>
        <taxon>Rickenellaceae</taxon>
        <taxon>Rickenella</taxon>
    </lineage>
</organism>
<evidence type="ECO:0000313" key="2">
    <source>
        <dbReference type="EMBL" id="TDL24948.1"/>
    </source>
</evidence>
<protein>
    <submittedName>
        <fullName evidence="2">Uncharacterized protein</fullName>
    </submittedName>
</protein>
<dbReference type="VEuPathDB" id="FungiDB:BD410DRAFT_69138"/>
<feature type="compositionally biased region" description="Polar residues" evidence="1">
    <location>
        <begin position="1"/>
        <end position="13"/>
    </location>
</feature>
<feature type="compositionally biased region" description="Basic and acidic residues" evidence="1">
    <location>
        <begin position="14"/>
        <end position="25"/>
    </location>
</feature>
<keyword evidence="3" id="KW-1185">Reference proteome</keyword>
<evidence type="ECO:0000256" key="1">
    <source>
        <dbReference type="SAM" id="MobiDB-lite"/>
    </source>
</evidence>